<gene>
    <name evidence="1" type="ORF">GMO_08210</name>
</gene>
<protein>
    <submittedName>
        <fullName evidence="1">Uncharacterized protein</fullName>
    </submittedName>
</protein>
<organism evidence="1 2">
    <name type="scientific">Gluconobacter morbifer G707</name>
    <dbReference type="NCBI Taxonomy" id="1088869"/>
    <lineage>
        <taxon>Bacteria</taxon>
        <taxon>Pseudomonadati</taxon>
        <taxon>Pseudomonadota</taxon>
        <taxon>Alphaproteobacteria</taxon>
        <taxon>Acetobacterales</taxon>
        <taxon>Acetobacteraceae</taxon>
        <taxon>Gluconobacter</taxon>
    </lineage>
</organism>
<dbReference type="PATRIC" id="fig|1088869.3.peg.826"/>
<evidence type="ECO:0000313" key="2">
    <source>
        <dbReference type="Proteomes" id="UP000004949"/>
    </source>
</evidence>
<dbReference type="Proteomes" id="UP000004949">
    <property type="component" value="Unassembled WGS sequence"/>
</dbReference>
<reference evidence="1 2" key="1">
    <citation type="submission" date="2011-10" db="EMBL/GenBank/DDBJ databases">
        <title>Genome sequence of Gluconobacter morbifer G707, isolated from Drosophila gut.</title>
        <authorList>
            <person name="Lee W.-J."/>
            <person name="Kim E.-K."/>
        </authorList>
    </citation>
    <scope>NUCLEOTIDE SEQUENCE [LARGE SCALE GENOMIC DNA]</scope>
    <source>
        <strain evidence="1 2">G707</strain>
    </source>
</reference>
<accession>G6XH56</accession>
<comment type="caution">
    <text evidence="1">The sequence shown here is derived from an EMBL/GenBank/DDBJ whole genome shotgun (WGS) entry which is preliminary data.</text>
</comment>
<dbReference type="EMBL" id="AGQV01000001">
    <property type="protein sequence ID" value="EHH69514.1"/>
    <property type="molecule type" value="Genomic_DNA"/>
</dbReference>
<dbReference type="AlphaFoldDB" id="G6XH56"/>
<sequence>MWSGLLVWWFVRWSGSGFGLWENRQEKGSLFPDLVSTVVRENVRDVGSLRSE</sequence>
<evidence type="ECO:0000313" key="1">
    <source>
        <dbReference type="EMBL" id="EHH69514.1"/>
    </source>
</evidence>
<proteinExistence type="predicted"/>
<name>G6XH56_9PROT</name>
<keyword evidence="2" id="KW-1185">Reference proteome</keyword>